<accession>A0ABP3JHG4</accession>
<feature type="transmembrane region" description="Helical" evidence="6">
    <location>
        <begin position="147"/>
        <end position="166"/>
    </location>
</feature>
<dbReference type="PANTHER" id="PTHR33406">
    <property type="entry name" value="MEMBRANE PROTEIN MJ1562-RELATED"/>
    <property type="match status" value="1"/>
</dbReference>
<dbReference type="SUPFAM" id="SSF82866">
    <property type="entry name" value="Multidrug efflux transporter AcrB transmembrane domain"/>
    <property type="match status" value="2"/>
</dbReference>
<feature type="transmembrane region" description="Helical" evidence="6">
    <location>
        <begin position="493"/>
        <end position="510"/>
    </location>
</feature>
<comment type="subcellular location">
    <subcellularLocation>
        <location evidence="1">Cell membrane</location>
        <topology evidence="1">Multi-pass membrane protein</topology>
    </subcellularLocation>
</comment>
<evidence type="ECO:0000256" key="5">
    <source>
        <dbReference type="ARBA" id="ARBA00023136"/>
    </source>
</evidence>
<dbReference type="InterPro" id="IPR050545">
    <property type="entry name" value="Mycobact_MmpL"/>
</dbReference>
<evidence type="ECO:0000256" key="6">
    <source>
        <dbReference type="SAM" id="Phobius"/>
    </source>
</evidence>
<protein>
    <submittedName>
        <fullName evidence="8">MMPL family transporter</fullName>
    </submittedName>
</protein>
<dbReference type="InterPro" id="IPR004869">
    <property type="entry name" value="MMPL_dom"/>
</dbReference>
<keyword evidence="9" id="KW-1185">Reference proteome</keyword>
<dbReference type="EMBL" id="BAAACZ010000005">
    <property type="protein sequence ID" value="GAA0453690.1"/>
    <property type="molecule type" value="Genomic_DNA"/>
</dbReference>
<dbReference type="PANTHER" id="PTHR33406:SF13">
    <property type="entry name" value="MEMBRANE PROTEIN YDFJ"/>
    <property type="match status" value="1"/>
</dbReference>
<dbReference type="PROSITE" id="PS50156">
    <property type="entry name" value="SSD"/>
    <property type="match status" value="1"/>
</dbReference>
<proteinExistence type="predicted"/>
<gene>
    <name evidence="8" type="ORF">GCM10008935_05580</name>
</gene>
<comment type="caution">
    <text evidence="8">The sequence shown here is derived from an EMBL/GenBank/DDBJ whole genome shotgun (WGS) entry which is preliminary data.</text>
</comment>
<sequence length="661" mass="73255">MSTIAFFAVSINYNMMDYLPDDSPSMEATDLMEEEFDEPIGNTRVMVEDVSIPEALAYKEGLEAVDGVSHIMWLDDVLDLKTPLEMVDSDTVEQYYQEDSALFSLTIDEGYEVEAMNAIYDLIGEENAADGEAADTAMSQEMADSEAMYAAALLIPIILIILILSTNSWIEPIFFLTAIGVSVIINLGTNIFLGEISFVTQSVAPILQLAVSLDYAIFLLHSFSDYRKQVPDPAEAMRLAMKRSFPAIAASATTTFFGFIALTFMNFEIGADLGLNLVKGIVFSFISVMIFLPALTLVFYKWIDKTQHKPIVPEFKNVGKRVLKLRVPTLILVGLLIVPAFLAQSETSFIYGVGEQPETTRLGADEIQIEETFDENTPMVVLVPRGDVAKEEGMVYEFESLANVSSVMAYVNTVDPAIPSGYLDESMTESFYSDNYSRITLHTETATEGDQAFALVEEVRETAASYYGDDAHLLGESVTLYDIKDIVQRDNTLVNWLTVLAVAVVLIATFRSIFFPVVLLITIQSAVWFNLSIPYFTDSTLVFVGYLIVSTVQLAATVDYGILFTENYKRLRKEMPAFEAMKRTIDEKLFAIFISAAILSSVGFILWITSSNPIVGSVGLLLGRGALFAFISVVFLLPALLLLFDKLIEKTTIKAKFYKGK</sequence>
<dbReference type="InterPro" id="IPR000731">
    <property type="entry name" value="SSD"/>
</dbReference>
<organism evidence="8 9">
    <name type="scientific">Alkalibacillus silvisoli</name>
    <dbReference type="NCBI Taxonomy" id="392823"/>
    <lineage>
        <taxon>Bacteria</taxon>
        <taxon>Bacillati</taxon>
        <taxon>Bacillota</taxon>
        <taxon>Bacilli</taxon>
        <taxon>Bacillales</taxon>
        <taxon>Bacillaceae</taxon>
        <taxon>Alkalibacillus</taxon>
    </lineage>
</organism>
<feature type="transmembrane region" description="Helical" evidence="6">
    <location>
        <begin position="244"/>
        <end position="265"/>
    </location>
</feature>
<feature type="transmembrane region" description="Helical" evidence="6">
    <location>
        <begin position="621"/>
        <end position="644"/>
    </location>
</feature>
<evidence type="ECO:0000313" key="8">
    <source>
        <dbReference type="EMBL" id="GAA0453690.1"/>
    </source>
</evidence>
<feature type="domain" description="SSD" evidence="7">
    <location>
        <begin position="175"/>
        <end position="298"/>
    </location>
</feature>
<feature type="transmembrane region" description="Helical" evidence="6">
    <location>
        <begin position="277"/>
        <end position="303"/>
    </location>
</feature>
<feature type="transmembrane region" description="Helical" evidence="6">
    <location>
        <begin position="543"/>
        <end position="568"/>
    </location>
</feature>
<keyword evidence="3 6" id="KW-0812">Transmembrane</keyword>
<dbReference type="Proteomes" id="UP001500740">
    <property type="component" value="Unassembled WGS sequence"/>
</dbReference>
<keyword evidence="5 6" id="KW-0472">Membrane</keyword>
<evidence type="ECO:0000256" key="1">
    <source>
        <dbReference type="ARBA" id="ARBA00004651"/>
    </source>
</evidence>
<keyword evidence="4 6" id="KW-1133">Transmembrane helix</keyword>
<dbReference type="Gene3D" id="1.20.1640.10">
    <property type="entry name" value="Multidrug efflux transporter AcrB transmembrane domain"/>
    <property type="match status" value="2"/>
</dbReference>
<feature type="transmembrane region" description="Helical" evidence="6">
    <location>
        <begin position="173"/>
        <end position="193"/>
    </location>
</feature>
<evidence type="ECO:0000313" key="9">
    <source>
        <dbReference type="Proteomes" id="UP001500740"/>
    </source>
</evidence>
<keyword evidence="2" id="KW-1003">Cell membrane</keyword>
<name>A0ABP3JHG4_9BACI</name>
<evidence type="ECO:0000256" key="2">
    <source>
        <dbReference type="ARBA" id="ARBA00022475"/>
    </source>
</evidence>
<evidence type="ECO:0000256" key="4">
    <source>
        <dbReference type="ARBA" id="ARBA00022989"/>
    </source>
</evidence>
<feature type="transmembrane region" description="Helical" evidence="6">
    <location>
        <begin position="589"/>
        <end position="609"/>
    </location>
</feature>
<dbReference type="RefSeq" id="WP_343781641.1">
    <property type="nucleotide sequence ID" value="NZ_BAAACZ010000005.1"/>
</dbReference>
<evidence type="ECO:0000256" key="3">
    <source>
        <dbReference type="ARBA" id="ARBA00022692"/>
    </source>
</evidence>
<feature type="transmembrane region" description="Helical" evidence="6">
    <location>
        <begin position="205"/>
        <end position="223"/>
    </location>
</feature>
<reference evidence="9" key="1">
    <citation type="journal article" date="2019" name="Int. J. Syst. Evol. Microbiol.">
        <title>The Global Catalogue of Microorganisms (GCM) 10K type strain sequencing project: providing services to taxonomists for standard genome sequencing and annotation.</title>
        <authorList>
            <consortium name="The Broad Institute Genomics Platform"/>
            <consortium name="The Broad Institute Genome Sequencing Center for Infectious Disease"/>
            <person name="Wu L."/>
            <person name="Ma J."/>
        </authorList>
    </citation>
    <scope>NUCLEOTIDE SEQUENCE [LARGE SCALE GENOMIC DNA]</scope>
    <source>
        <strain evidence="9">JCM 14193</strain>
    </source>
</reference>
<evidence type="ECO:0000259" key="7">
    <source>
        <dbReference type="PROSITE" id="PS50156"/>
    </source>
</evidence>
<dbReference type="Pfam" id="PF03176">
    <property type="entry name" value="MMPL"/>
    <property type="match status" value="2"/>
</dbReference>